<feature type="non-terminal residue" evidence="2">
    <location>
        <position position="295"/>
    </location>
</feature>
<feature type="transmembrane region" description="Helical" evidence="1">
    <location>
        <begin position="128"/>
        <end position="150"/>
    </location>
</feature>
<evidence type="ECO:0000256" key="1">
    <source>
        <dbReference type="SAM" id="Phobius"/>
    </source>
</evidence>
<feature type="transmembrane region" description="Helical" evidence="1">
    <location>
        <begin position="50"/>
        <end position="69"/>
    </location>
</feature>
<organism evidence="2 3">
    <name type="scientific">Sporidiobolus salmonicolor</name>
    <name type="common">Yeast-like fungus</name>
    <name type="synonym">Sporobolomyces salmonicolor</name>
    <dbReference type="NCBI Taxonomy" id="5005"/>
    <lineage>
        <taxon>Eukaryota</taxon>
        <taxon>Fungi</taxon>
        <taxon>Dikarya</taxon>
        <taxon>Basidiomycota</taxon>
        <taxon>Pucciniomycotina</taxon>
        <taxon>Microbotryomycetes</taxon>
        <taxon>Sporidiobolales</taxon>
        <taxon>Sporidiobolaceae</taxon>
        <taxon>Sporobolomyces</taxon>
    </lineage>
</organism>
<keyword evidence="3" id="KW-1185">Reference proteome</keyword>
<dbReference type="EMBL" id="CENE01000003">
    <property type="protein sequence ID" value="CEQ39688.1"/>
    <property type="molecule type" value="Genomic_DNA"/>
</dbReference>
<evidence type="ECO:0000313" key="3">
    <source>
        <dbReference type="Proteomes" id="UP000243876"/>
    </source>
</evidence>
<proteinExistence type="predicted"/>
<protein>
    <submittedName>
        <fullName evidence="2">SPOSA6832_01246-mRNA-1:cds</fullName>
    </submittedName>
</protein>
<feature type="transmembrane region" description="Helical" evidence="1">
    <location>
        <begin position="28"/>
        <end position="44"/>
    </location>
</feature>
<gene>
    <name evidence="2" type="primary">SPOSA6832_01246</name>
</gene>
<name>A0A0D6EIY7_SPOSA</name>
<feature type="transmembrane region" description="Helical" evidence="1">
    <location>
        <begin position="277"/>
        <end position="294"/>
    </location>
</feature>
<dbReference type="PANTHER" id="PTHR31303:SF1">
    <property type="entry name" value="CTP-DEPENDENT DIACYLGLYCEROL KINASE 1"/>
    <property type="match status" value="1"/>
</dbReference>
<dbReference type="AlphaFoldDB" id="A0A0D6EIY7"/>
<dbReference type="GO" id="GO:0006654">
    <property type="term" value="P:phosphatidic acid biosynthetic process"/>
    <property type="evidence" value="ECO:0007669"/>
    <property type="project" value="TreeGrafter"/>
</dbReference>
<dbReference type="GO" id="GO:0004143">
    <property type="term" value="F:ATP-dependent diacylglycerol kinase activity"/>
    <property type="evidence" value="ECO:0007669"/>
    <property type="project" value="InterPro"/>
</dbReference>
<reference evidence="3" key="1">
    <citation type="submission" date="2015-02" db="EMBL/GenBank/DDBJ databases">
        <authorList>
            <person name="Gon?alves P."/>
        </authorList>
    </citation>
    <scope>NUCLEOTIDE SEQUENCE [LARGE SCALE GENOMIC DNA]</scope>
</reference>
<dbReference type="GO" id="GO:0005789">
    <property type="term" value="C:endoplasmic reticulum membrane"/>
    <property type="evidence" value="ECO:0007669"/>
    <property type="project" value="TreeGrafter"/>
</dbReference>
<evidence type="ECO:0000313" key="2">
    <source>
        <dbReference type="EMBL" id="CEQ39688.1"/>
    </source>
</evidence>
<feature type="non-terminal residue" evidence="2">
    <location>
        <position position="1"/>
    </location>
</feature>
<dbReference type="InterPro" id="IPR037997">
    <property type="entry name" value="Dgk1-like"/>
</dbReference>
<dbReference type="OrthoDB" id="5673at2759"/>
<feature type="transmembrane region" description="Helical" evidence="1">
    <location>
        <begin position="170"/>
        <end position="188"/>
    </location>
</feature>
<sequence length="295" mass="32448">RFQPNARLVGREGPRRSRQVALRIPRKLLHSSIAILVTALWLSHPPIPALLAYLGLATIVIATADVLRFQSETFEKVYESLLGWFMINGTLYYLVGVLICLSLYPRGSSRSLCPRQYPYDLTRSRADIAVLSIIMLSLCDTSASVFGRLFGKYTPKLPFSGTLFGRSKSLAGTLAAILTGTLASYVFWTRFAPLGDEHDLSWIPGRALSTWKGEENLAPWAQWGVGRLPSPRSTLSVERLAVLNGGMAGLAEAKLVLTLLDLANAQAVDFFGLDDNLSLPVLFGLFCWASMWLLG</sequence>
<keyword evidence="1" id="KW-0472">Membrane</keyword>
<feature type="transmembrane region" description="Helical" evidence="1">
    <location>
        <begin position="81"/>
        <end position="104"/>
    </location>
</feature>
<dbReference type="PANTHER" id="PTHR31303">
    <property type="entry name" value="CTP-DEPENDENT DIACYLGLYCEROL KINASE 1"/>
    <property type="match status" value="1"/>
</dbReference>
<accession>A0A0D6EIY7</accession>
<dbReference type="Proteomes" id="UP000243876">
    <property type="component" value="Unassembled WGS sequence"/>
</dbReference>
<keyword evidence="1" id="KW-1133">Transmembrane helix</keyword>
<keyword evidence="1" id="KW-0812">Transmembrane</keyword>